<protein>
    <recommendedName>
        <fullName evidence="1">SnoaL-like domain-containing protein</fullName>
    </recommendedName>
</protein>
<evidence type="ECO:0000313" key="2">
    <source>
        <dbReference type="EMBL" id="GAA4353697.1"/>
    </source>
</evidence>
<dbReference type="SUPFAM" id="SSF54427">
    <property type="entry name" value="NTF2-like"/>
    <property type="match status" value="1"/>
</dbReference>
<keyword evidence="3" id="KW-1185">Reference proteome</keyword>
<dbReference type="RefSeq" id="WP_345540659.1">
    <property type="nucleotide sequence ID" value="NZ_BAABGJ010000079.1"/>
</dbReference>
<proteinExistence type="predicted"/>
<evidence type="ECO:0000259" key="1">
    <source>
        <dbReference type="Pfam" id="PF13577"/>
    </source>
</evidence>
<gene>
    <name evidence="2" type="ORF">GCM10023165_44140</name>
</gene>
<dbReference type="CDD" id="cd00531">
    <property type="entry name" value="NTF2_like"/>
    <property type="match status" value="1"/>
</dbReference>
<name>A0ABP8I8M4_9BURK</name>
<sequence>MTLDARTEARLLALLDERDIRDVLLRYCRGVDRCDTELIASCYHDDAIDDHGNWVAHGRDAARGIVERVKPGTDPAMHFLGNVRIEVDGDTAFTESYLLAFRAFGRDDKRYTRTRALRFVDRFTRRNGEWRISERMVTDDWNRIDEVIEAMQEADQFRYGSKDRDDPVYAIRRGRVAREPGGNAGGTA</sequence>
<dbReference type="InterPro" id="IPR032710">
    <property type="entry name" value="NTF2-like_dom_sf"/>
</dbReference>
<dbReference type="InterPro" id="IPR037401">
    <property type="entry name" value="SnoaL-like"/>
</dbReference>
<dbReference type="Proteomes" id="UP001500975">
    <property type="component" value="Unassembled WGS sequence"/>
</dbReference>
<reference evidence="3" key="1">
    <citation type="journal article" date="2019" name="Int. J. Syst. Evol. Microbiol.">
        <title>The Global Catalogue of Microorganisms (GCM) 10K type strain sequencing project: providing services to taxonomists for standard genome sequencing and annotation.</title>
        <authorList>
            <consortium name="The Broad Institute Genomics Platform"/>
            <consortium name="The Broad Institute Genome Sequencing Center for Infectious Disease"/>
            <person name="Wu L."/>
            <person name="Ma J."/>
        </authorList>
    </citation>
    <scope>NUCLEOTIDE SEQUENCE [LARGE SCALE GENOMIC DNA]</scope>
    <source>
        <strain evidence="3">JCM 17804</strain>
    </source>
</reference>
<evidence type="ECO:0000313" key="3">
    <source>
        <dbReference type="Proteomes" id="UP001500975"/>
    </source>
</evidence>
<dbReference type="Pfam" id="PF13577">
    <property type="entry name" value="SnoaL_4"/>
    <property type="match status" value="1"/>
</dbReference>
<feature type="domain" description="SnoaL-like" evidence="1">
    <location>
        <begin position="14"/>
        <end position="135"/>
    </location>
</feature>
<accession>A0ABP8I8M4</accession>
<organism evidence="2 3">
    <name type="scientific">Variovorax defluvii</name>
    <dbReference type="NCBI Taxonomy" id="913761"/>
    <lineage>
        <taxon>Bacteria</taxon>
        <taxon>Pseudomonadati</taxon>
        <taxon>Pseudomonadota</taxon>
        <taxon>Betaproteobacteria</taxon>
        <taxon>Burkholderiales</taxon>
        <taxon>Comamonadaceae</taxon>
        <taxon>Variovorax</taxon>
    </lineage>
</organism>
<dbReference type="Gene3D" id="3.10.450.50">
    <property type="match status" value="1"/>
</dbReference>
<comment type="caution">
    <text evidence="2">The sequence shown here is derived from an EMBL/GenBank/DDBJ whole genome shotgun (WGS) entry which is preliminary data.</text>
</comment>
<dbReference type="EMBL" id="BAABGJ010000079">
    <property type="protein sequence ID" value="GAA4353697.1"/>
    <property type="molecule type" value="Genomic_DNA"/>
</dbReference>